<gene>
    <name evidence="3" type="ORF">CLV37_101714</name>
</gene>
<dbReference type="PANTHER" id="PTHR33823">
    <property type="entry name" value="RNA POLYMERASE-BINDING TRANSCRIPTION FACTOR DKSA-RELATED"/>
    <property type="match status" value="1"/>
</dbReference>
<dbReference type="PROSITE" id="PS51128">
    <property type="entry name" value="ZF_DKSA_2"/>
    <property type="match status" value="1"/>
</dbReference>
<dbReference type="Gene3D" id="1.20.120.910">
    <property type="entry name" value="DksA, coiled-coil domain"/>
    <property type="match status" value="1"/>
</dbReference>
<dbReference type="RefSeq" id="WP_106206952.1">
    <property type="nucleotide sequence ID" value="NZ_PVZF01000001.1"/>
</dbReference>
<feature type="region of interest" description="Disordered" evidence="2">
    <location>
        <begin position="39"/>
        <end position="67"/>
    </location>
</feature>
<evidence type="ECO:0000256" key="2">
    <source>
        <dbReference type="SAM" id="MobiDB-lite"/>
    </source>
</evidence>
<feature type="zinc finger region" description="dksA C4-type" evidence="1">
    <location>
        <begin position="94"/>
        <end position="118"/>
    </location>
</feature>
<keyword evidence="4" id="KW-1185">Reference proteome</keyword>
<organism evidence="3 4">
    <name type="scientific">Kineococcus rhizosphaerae</name>
    <dbReference type="NCBI Taxonomy" id="559628"/>
    <lineage>
        <taxon>Bacteria</taxon>
        <taxon>Bacillati</taxon>
        <taxon>Actinomycetota</taxon>
        <taxon>Actinomycetes</taxon>
        <taxon>Kineosporiales</taxon>
        <taxon>Kineosporiaceae</taxon>
        <taxon>Kineococcus</taxon>
    </lineage>
</organism>
<dbReference type="PANTHER" id="PTHR33823:SF2">
    <property type="entry name" value="RNA POLYMERASE-BINDING TRANSCRIPTION FACTOR DKSA"/>
    <property type="match status" value="1"/>
</dbReference>
<protein>
    <submittedName>
        <fullName evidence="3">DnaK suppressor protein</fullName>
    </submittedName>
</protein>
<dbReference type="InterPro" id="IPR037187">
    <property type="entry name" value="DnaK_N"/>
</dbReference>
<evidence type="ECO:0000313" key="4">
    <source>
        <dbReference type="Proteomes" id="UP000238083"/>
    </source>
</evidence>
<accession>A0A2T0RBD9</accession>
<dbReference type="OrthoDB" id="1121111at2"/>
<reference evidence="3 4" key="1">
    <citation type="submission" date="2018-03" db="EMBL/GenBank/DDBJ databases">
        <title>Genomic Encyclopedia of Archaeal and Bacterial Type Strains, Phase II (KMG-II): from individual species to whole genera.</title>
        <authorList>
            <person name="Goeker M."/>
        </authorList>
    </citation>
    <scope>NUCLEOTIDE SEQUENCE [LARGE SCALE GENOMIC DNA]</scope>
    <source>
        <strain evidence="3 4">DSM 19711</strain>
    </source>
</reference>
<dbReference type="Proteomes" id="UP000238083">
    <property type="component" value="Unassembled WGS sequence"/>
</dbReference>
<name>A0A2T0RBD9_9ACTN</name>
<sequence length="120" mass="12652">MNASSHLDATELDAARERLQTMQRDLQATIDDLTARLEAGSTPDAAEGGQDAGDMGVHEQQAAENEGLLEGARRRLGSVQDALKRLDAGTYGISIVSGEPIPAERLEALPDAATLVGEKI</sequence>
<dbReference type="EMBL" id="PVZF01000001">
    <property type="protein sequence ID" value="PRY18469.1"/>
    <property type="molecule type" value="Genomic_DNA"/>
</dbReference>
<evidence type="ECO:0000256" key="1">
    <source>
        <dbReference type="PROSITE-ProRule" id="PRU00510"/>
    </source>
</evidence>
<proteinExistence type="predicted"/>
<comment type="caution">
    <text evidence="3">The sequence shown here is derived from an EMBL/GenBank/DDBJ whole genome shotgun (WGS) entry which is preliminary data.</text>
</comment>
<evidence type="ECO:0000313" key="3">
    <source>
        <dbReference type="EMBL" id="PRY18469.1"/>
    </source>
</evidence>
<dbReference type="AlphaFoldDB" id="A0A2T0RBD9"/>
<dbReference type="SUPFAM" id="SSF109635">
    <property type="entry name" value="DnaK suppressor protein DksA, alpha-hairpin domain"/>
    <property type="match status" value="1"/>
</dbReference>